<comment type="caution">
    <text evidence="2">The sequence shown here is derived from an EMBL/GenBank/DDBJ whole genome shotgun (WGS) entry which is preliminary data.</text>
</comment>
<keyword evidence="1" id="KW-0812">Transmembrane</keyword>
<keyword evidence="1" id="KW-0472">Membrane</keyword>
<organism evidence="2 3">
    <name type="scientific">Thiomonas arsenitoxydans (strain DSM 22701 / CIP 110005 / 3As)</name>
    <dbReference type="NCBI Taxonomy" id="426114"/>
    <lineage>
        <taxon>Bacteria</taxon>
        <taxon>Pseudomonadati</taxon>
        <taxon>Pseudomonadota</taxon>
        <taxon>Betaproteobacteria</taxon>
        <taxon>Burkholderiales</taxon>
        <taxon>Thiomonas</taxon>
    </lineage>
</organism>
<name>A0A8I1MXK4_THIA3</name>
<reference evidence="2" key="1">
    <citation type="submission" date="2021-02" db="EMBL/GenBank/DDBJ databases">
        <title>Thiocyanate and organic carbon inputs drive convergent selection for specific autotrophic Afipia and Thiobacillus strains within complex microbiomes.</title>
        <authorList>
            <person name="Huddy R.J."/>
            <person name="Sachdeva R."/>
            <person name="Kadzinga F."/>
            <person name="Kantor R.S."/>
            <person name="Harrison S.T.L."/>
            <person name="Banfield J.F."/>
        </authorList>
    </citation>
    <scope>NUCLEOTIDE SEQUENCE</scope>
    <source>
        <strain evidence="2">SCN18_13_7_16_R3_B_64_19</strain>
    </source>
</reference>
<evidence type="ECO:0000313" key="3">
    <source>
        <dbReference type="Proteomes" id="UP000664800"/>
    </source>
</evidence>
<dbReference type="RefSeq" id="WP_276732325.1">
    <property type="nucleotide sequence ID" value="NZ_JAFKMR010000032.1"/>
</dbReference>
<gene>
    <name evidence="2" type="ORF">J0I24_14595</name>
</gene>
<sequence>MRSTTEHKENDMQILFGAATLLFITLGASAVLALLVGLGTAMLADAAAADDYEHDPY</sequence>
<feature type="transmembrane region" description="Helical" evidence="1">
    <location>
        <begin position="12"/>
        <end position="36"/>
    </location>
</feature>
<accession>A0A8I1MXK4</accession>
<evidence type="ECO:0000313" key="2">
    <source>
        <dbReference type="EMBL" id="MBN8745511.1"/>
    </source>
</evidence>
<dbReference type="EMBL" id="JAFKMR010000032">
    <property type="protein sequence ID" value="MBN8745511.1"/>
    <property type="molecule type" value="Genomic_DNA"/>
</dbReference>
<evidence type="ECO:0000256" key="1">
    <source>
        <dbReference type="SAM" id="Phobius"/>
    </source>
</evidence>
<keyword evidence="1" id="KW-1133">Transmembrane helix</keyword>
<dbReference type="Proteomes" id="UP000664800">
    <property type="component" value="Unassembled WGS sequence"/>
</dbReference>
<protein>
    <submittedName>
        <fullName evidence="2">Uncharacterized protein</fullName>
    </submittedName>
</protein>
<dbReference type="AlphaFoldDB" id="A0A8I1MXK4"/>
<proteinExistence type="predicted"/>